<dbReference type="Proteomes" id="UP000800092">
    <property type="component" value="Unassembled WGS sequence"/>
</dbReference>
<protein>
    <submittedName>
        <fullName evidence="1">Uncharacterized protein</fullName>
    </submittedName>
</protein>
<evidence type="ECO:0000313" key="1">
    <source>
        <dbReference type="EMBL" id="KAF2232975.1"/>
    </source>
</evidence>
<name>A0A6A6H4P3_VIRVR</name>
<sequence>MIKEIRDIMPVADSLVVEVDLTGGGLVVESLVAEEVLAVKLELADVELVVESLVAEDVLVVESLGAGDVLVDTLELVDVELVVESLVAGDVLAVESLGAGDVLVVESLVAGDVLVVECLAAGDVLVDKLELADVELVVECLAVEGVLVDKLELADVELVVECLAAEDVLVDKLELADVELVAVPSSVHICVQAGNVVSRVVKEVFVMTCDRVTGESTVSVTVEISFSGNDSSGAAAFGPVVVPGGDCETGNELFCEAARTVQTRVEVAIAVSFVFVKRIVDTSETVTGGSRVSTVGEPDVCARERPVMMAGLDVGHLPLVVGSAVVIVPSEQSQEDVLPLLRVLDRSINFSTVLAFQVIVVSVGEVAKVLEEFLPVLDEAFAWPAVALELPDAEGAENGEWGIELVCTKQRANSSVDWT</sequence>
<proteinExistence type="predicted"/>
<dbReference type="EMBL" id="ML991811">
    <property type="protein sequence ID" value="KAF2232975.1"/>
    <property type="molecule type" value="Genomic_DNA"/>
</dbReference>
<reference evidence="1" key="1">
    <citation type="journal article" date="2020" name="Stud. Mycol.">
        <title>101 Dothideomycetes genomes: a test case for predicting lifestyles and emergence of pathogens.</title>
        <authorList>
            <person name="Haridas S."/>
            <person name="Albert R."/>
            <person name="Binder M."/>
            <person name="Bloem J."/>
            <person name="Labutti K."/>
            <person name="Salamov A."/>
            <person name="Andreopoulos B."/>
            <person name="Baker S."/>
            <person name="Barry K."/>
            <person name="Bills G."/>
            <person name="Bluhm B."/>
            <person name="Cannon C."/>
            <person name="Castanera R."/>
            <person name="Culley D."/>
            <person name="Daum C."/>
            <person name="Ezra D."/>
            <person name="Gonzalez J."/>
            <person name="Henrissat B."/>
            <person name="Kuo A."/>
            <person name="Liang C."/>
            <person name="Lipzen A."/>
            <person name="Lutzoni F."/>
            <person name="Magnuson J."/>
            <person name="Mondo S."/>
            <person name="Nolan M."/>
            <person name="Ohm R."/>
            <person name="Pangilinan J."/>
            <person name="Park H.-J."/>
            <person name="Ramirez L."/>
            <person name="Alfaro M."/>
            <person name="Sun H."/>
            <person name="Tritt A."/>
            <person name="Yoshinaga Y."/>
            <person name="Zwiers L.-H."/>
            <person name="Turgeon B."/>
            <person name="Goodwin S."/>
            <person name="Spatafora J."/>
            <person name="Crous P."/>
            <person name="Grigoriev I."/>
        </authorList>
    </citation>
    <scope>NUCLEOTIDE SEQUENCE</scope>
    <source>
        <strain evidence="1">Tuck. ex Michener</strain>
    </source>
</reference>
<evidence type="ECO:0000313" key="2">
    <source>
        <dbReference type="Proteomes" id="UP000800092"/>
    </source>
</evidence>
<organism evidence="1 2">
    <name type="scientific">Viridothelium virens</name>
    <name type="common">Speckled blister lichen</name>
    <name type="synonym">Trypethelium virens</name>
    <dbReference type="NCBI Taxonomy" id="1048519"/>
    <lineage>
        <taxon>Eukaryota</taxon>
        <taxon>Fungi</taxon>
        <taxon>Dikarya</taxon>
        <taxon>Ascomycota</taxon>
        <taxon>Pezizomycotina</taxon>
        <taxon>Dothideomycetes</taxon>
        <taxon>Dothideomycetes incertae sedis</taxon>
        <taxon>Trypetheliales</taxon>
        <taxon>Trypetheliaceae</taxon>
        <taxon>Viridothelium</taxon>
    </lineage>
</organism>
<dbReference type="AlphaFoldDB" id="A0A6A6H4P3"/>
<keyword evidence="2" id="KW-1185">Reference proteome</keyword>
<gene>
    <name evidence="1" type="ORF">EV356DRAFT_578045</name>
</gene>
<accession>A0A6A6H4P3</accession>